<evidence type="ECO:0000313" key="4">
    <source>
        <dbReference type="EMBL" id="KAK7072976.1"/>
    </source>
</evidence>
<feature type="compositionally biased region" description="Basic and acidic residues" evidence="2">
    <location>
        <begin position="136"/>
        <end position="176"/>
    </location>
</feature>
<keyword evidence="5" id="KW-1185">Reference proteome</keyword>
<evidence type="ECO:0000256" key="3">
    <source>
        <dbReference type="SAM" id="SignalP"/>
    </source>
</evidence>
<feature type="signal peptide" evidence="3">
    <location>
        <begin position="1"/>
        <end position="18"/>
    </location>
</feature>
<evidence type="ECO:0000256" key="2">
    <source>
        <dbReference type="SAM" id="MobiDB-lite"/>
    </source>
</evidence>
<proteinExistence type="predicted"/>
<name>A0AAN8WVC7_HALRR</name>
<feature type="compositionally biased region" description="Basic and acidic residues" evidence="2">
    <location>
        <begin position="117"/>
        <end position="128"/>
    </location>
</feature>
<accession>A0AAN8WVC7</accession>
<gene>
    <name evidence="4" type="ORF">SK128_015771</name>
</gene>
<comment type="caution">
    <text evidence="4">The sequence shown here is derived from an EMBL/GenBank/DDBJ whole genome shotgun (WGS) entry which is preliminary data.</text>
</comment>
<dbReference type="Proteomes" id="UP001381693">
    <property type="component" value="Unassembled WGS sequence"/>
</dbReference>
<sequence>MFIAFIIVLLAEIFSVQGNIVTVIGDTPIDLGQPIDDFNAPSKLLDTVVSSTIKLENEEEELKALELAGSDATESLPEALPNHLLLYEDSRELLRSNERNLTREKRRHSTHSLNNDPHLERNRKESRSDQLSNAEIQRDIERERHREREIALEREKDRSLSTARDDYSDHRGDILSDRSGTLGTSIIRPQSLSSIELERKREEDRRREIEREIEKSKRRKGDSLRQSQSYNRLRDIERERERERNRDSDRWRHGTKDIQREKDRAERGGRPNRYEGSSREKPPILIYEEVTRYVDRDQKTIDGRPVWPASDRRPSRYRHPSLGGSFDTRAPDRPVYLDRRPERLPGVPDKYEEYDMDPELIPVYEEAHFIGGVGPSPILGAQIVGAQLAGAQLAQLAGAKLASAHLAGAQLAAGAQAATAQAATAQAVGAQAAISQALLANEAIKATQVEQAALAAHLAAAQAGKAHAVADSVGAAAVLKHDLAHKLKIHLKNRLAQKITEQTALSGLAQGAALTGAVHGAALSGAAHGAALSGAAHGAALSGAAHGAALSGAAHGAALSGAAHGATLSGAAHGSALTGAAQGTALSGAAHGIALGGAAHGAALSGAVHGAALTGAAQGAALTGAAHGAALSGASHAAALSGAAHGAAQSGAAHGAALGGAVHVAALGGAAHGAALSGAAHGAALGGAVHGAALGGAAHGAALSGAAHGAALGGALSGAAHGVALSGAAHGAALSGAAHGTALSGAAHGAALSGFRIADSAHFIKAREHLLQRLKLFKPYFKIAGGSGYTMPTSIPRIPVGVELTHVEVEALPTIAIQSPVTLSTPPVSIPGLKGVLKPPLDSEYVEYILALPDEIFQNVALMSKREFLLTLFPTLFRDSVRDLTFEKIVEEPSLSYGAPIYPPLASPPPVTPADSYGAPPPLDSYGAPPEDSYGAPPTFSVHPIALPYPSTPHIQVTTHHPIITTISDSYEAPKAPSHSYGPPSPPIITTPAPPFITTLPPFIITSPAAPGEHYGPPDPPSEGYGAPQPPKAPSPVYGVPPKAHHCHHDGNYHHDSTSAQKAHDSFHDVTHKPLFTLKPSSIFSSTSGHQTFFTSTPITPIATSSSYADLDGLGEENTHFGKYHILKGGKIVPDITNTVVHTGTTKSLSQFQAYKNHHLTTPHFKPSPIDASPHATNIPIEIKIHEADFGPGPIHVTISEPSNGKGPIYVTTSQPHFDRHNTSVSATLTMPFPSVGSNFNVVTLRPPRGGSSNIRNTTKKSPVGFHFPTSSPFKFPPIKPAVVSSTHNPTPTVILGVGLRPHGSEQEFFSPVTSTISPPFTSIATLFPKTTVIPTTARPSPLTSISSLIPTTTVIPKTTLYPLTSIFSTTTARPITSSSSVAVVTPAILTNSYTHTVPSTTVAPHTSSSYIPPLSTTSSVAATTSRPFSTTSLKPNFLTTIKDIVTSLRPSLTTTRPPFIITPQPVYTTPKPDLRPTFSSTINPLFTTTIRSFPTTVAPSTSYSIPGGSFPSTGGFPPILGNFPITSDSFPTSIGSFPTTLGSFPTTFPSTTSSTNNPFIPVTTSSPIQPETSPVFVIQETPATPTSSTVFTLSPSVINNGQFLPTRPSSDDNDAILISDIVNTTPGTVLMKIKAGNQGNVFDRIPGTDENDDSHILSPFLKRKGNATHPQTGHTVTSSNRGSKTFIGSPPEEGADGADENNWQPLGPEVQDESSFIVRDCRGGNGVLPRDNVPETLISSKDYDANDPFSLYSDAIDSILSNKASRLNLSFSSFSNNSSSAAASTSHMSQDEFPDVEDVDDIDISANEYYDPKDPFKLYSDVIEDILLKKFIRLENHSAPLNDNKNKSSTNDVFGDPPLDLSFSGIPPQSFIDVQVLCWNRKMGQEVINLSDGAGQRNKLLVLLLPKDDTIKAPLIWKPLKSS</sequence>
<feature type="region of interest" description="Disordered" evidence="2">
    <location>
        <begin position="1007"/>
        <end position="1035"/>
    </location>
</feature>
<feature type="region of interest" description="Disordered" evidence="2">
    <location>
        <begin position="215"/>
        <end position="281"/>
    </location>
</feature>
<organism evidence="4 5">
    <name type="scientific">Halocaridina rubra</name>
    <name type="common">Hawaiian red shrimp</name>
    <dbReference type="NCBI Taxonomy" id="373956"/>
    <lineage>
        <taxon>Eukaryota</taxon>
        <taxon>Metazoa</taxon>
        <taxon>Ecdysozoa</taxon>
        <taxon>Arthropoda</taxon>
        <taxon>Crustacea</taxon>
        <taxon>Multicrustacea</taxon>
        <taxon>Malacostraca</taxon>
        <taxon>Eumalacostraca</taxon>
        <taxon>Eucarida</taxon>
        <taxon>Decapoda</taxon>
        <taxon>Pleocyemata</taxon>
        <taxon>Caridea</taxon>
        <taxon>Atyoidea</taxon>
        <taxon>Atyidae</taxon>
        <taxon>Halocaridina</taxon>
    </lineage>
</organism>
<feature type="compositionally biased region" description="Polar residues" evidence="2">
    <location>
        <begin position="178"/>
        <end position="187"/>
    </location>
</feature>
<feature type="compositionally biased region" description="Polar residues" evidence="2">
    <location>
        <begin position="1669"/>
        <end position="1684"/>
    </location>
</feature>
<evidence type="ECO:0000256" key="1">
    <source>
        <dbReference type="SAM" id="Coils"/>
    </source>
</evidence>
<protein>
    <submittedName>
        <fullName evidence="4">Uncharacterized protein</fullName>
    </submittedName>
</protein>
<evidence type="ECO:0000313" key="5">
    <source>
        <dbReference type="Proteomes" id="UP001381693"/>
    </source>
</evidence>
<feature type="compositionally biased region" description="Basic and acidic residues" evidence="2">
    <location>
        <begin position="232"/>
        <end position="281"/>
    </location>
</feature>
<feature type="region of interest" description="Disordered" evidence="2">
    <location>
        <begin position="1664"/>
        <end position="1711"/>
    </location>
</feature>
<feature type="compositionally biased region" description="Basic and acidic residues" evidence="2">
    <location>
        <begin position="329"/>
        <end position="351"/>
    </location>
</feature>
<feature type="region of interest" description="Disordered" evidence="2">
    <location>
        <begin position="100"/>
        <end position="187"/>
    </location>
</feature>
<feature type="region of interest" description="Disordered" evidence="2">
    <location>
        <begin position="304"/>
        <end position="351"/>
    </location>
</feature>
<dbReference type="EMBL" id="JAXCGZ010013283">
    <property type="protein sequence ID" value="KAK7072976.1"/>
    <property type="molecule type" value="Genomic_DNA"/>
</dbReference>
<feature type="chain" id="PRO_5042978919" evidence="3">
    <location>
        <begin position="19"/>
        <end position="1924"/>
    </location>
</feature>
<keyword evidence="3" id="KW-0732">Signal</keyword>
<reference evidence="4 5" key="1">
    <citation type="submission" date="2023-11" db="EMBL/GenBank/DDBJ databases">
        <title>Halocaridina rubra genome assembly.</title>
        <authorList>
            <person name="Smith C."/>
        </authorList>
    </citation>
    <scope>NUCLEOTIDE SEQUENCE [LARGE SCALE GENOMIC DNA]</scope>
    <source>
        <strain evidence="4">EP-1</strain>
        <tissue evidence="4">Whole</tissue>
    </source>
</reference>
<feature type="coiled-coil region" evidence="1">
    <location>
        <begin position="48"/>
        <end position="75"/>
    </location>
</feature>
<keyword evidence="1" id="KW-0175">Coiled coil</keyword>